<dbReference type="Proteomes" id="UP000468943">
    <property type="component" value="Unassembled WGS sequence"/>
</dbReference>
<evidence type="ECO:0000256" key="2">
    <source>
        <dbReference type="SAM" id="Phobius"/>
    </source>
</evidence>
<dbReference type="OrthoDB" id="7522752at2"/>
<organism evidence="4 5">
    <name type="scientific">Pontixanthobacter gangjinensis</name>
    <dbReference type="NCBI Taxonomy" id="1028742"/>
    <lineage>
        <taxon>Bacteria</taxon>
        <taxon>Pseudomonadati</taxon>
        <taxon>Pseudomonadota</taxon>
        <taxon>Alphaproteobacteria</taxon>
        <taxon>Sphingomonadales</taxon>
        <taxon>Erythrobacteraceae</taxon>
        <taxon>Pontixanthobacter</taxon>
    </lineage>
</organism>
<feature type="transmembrane region" description="Helical" evidence="2">
    <location>
        <begin position="28"/>
        <end position="47"/>
    </location>
</feature>
<sequence length="630" mass="69233">MSEQQNKVSQSKGGNFLRTLARDQSGNTLALIAAAIFPLLGLVGSGIDMSRAYLASSRLQAACDAGVLAARKSLGTQAIVDGKVPENVATTGRRFFNLNFRDGNYGTESRNFEMTLEQDFAISGVASVDVPTSIMGVFGYDEVPVSVDCNAVLSVSDLDVMMVLDVTGSMRHTNVGDPLTRMESMKQVIRNFHAQLEAAKSPDSRIRYGFVPYATNVNVGHLLADDWVTDQWTYQSREDAGSTEFTSPGTSSINFQYVSGTKGTWEVESTYSTADGACDQVLPPESYTSTNTEISSVSSPFAGPPAGTQTHAEMEKLENGDKYRVVLNGTQCEVQKLSYDNYLQTYTNWTRPYNFTSSQYLYKPISMEVSDWRATLPGCIEERATTEITDYLNVDFNQNLDLNIDLVPTAGNPETQWKPFNPSVIYARSFYDHGTGSFTKEEKLTAHTYSKTGTWWFSSCPAKAQKLQEMTTDEVDTYLATLAPYGATYHDIGMIWGARLMSPTGLYASENADVTGSPKTRHMVFLTDGQTEPYDLAYGAYGLEGLDERRWTPASPITLAETVEARFGVVCSEAKKRNITVWVIAFGTYLNDSMVECAGNGRYFEAASASDLNDAFSSIAKSIGDLRIQK</sequence>
<protein>
    <recommendedName>
        <fullName evidence="3">Putative Flp pilus-assembly TadG-like N-terminal domain-containing protein</fullName>
    </recommendedName>
</protein>
<dbReference type="SUPFAM" id="SSF53300">
    <property type="entry name" value="vWA-like"/>
    <property type="match status" value="1"/>
</dbReference>
<keyword evidence="2" id="KW-0812">Transmembrane</keyword>
<reference evidence="4 5" key="1">
    <citation type="submission" date="2019-12" db="EMBL/GenBank/DDBJ databases">
        <title>Genomic-based taxomic classification of the family Erythrobacteraceae.</title>
        <authorList>
            <person name="Xu L."/>
        </authorList>
    </citation>
    <scope>NUCLEOTIDE SEQUENCE [LARGE SCALE GENOMIC DNA]</scope>
    <source>
        <strain evidence="4 5">JCM 17802</strain>
    </source>
</reference>
<gene>
    <name evidence="4" type="ORF">GRI36_08640</name>
</gene>
<feature type="compositionally biased region" description="Polar residues" evidence="1">
    <location>
        <begin position="288"/>
        <end position="299"/>
    </location>
</feature>
<evidence type="ECO:0000259" key="3">
    <source>
        <dbReference type="Pfam" id="PF13400"/>
    </source>
</evidence>
<dbReference type="Pfam" id="PF13400">
    <property type="entry name" value="Tad"/>
    <property type="match status" value="1"/>
</dbReference>
<dbReference type="CDD" id="cd00198">
    <property type="entry name" value="vWFA"/>
    <property type="match status" value="1"/>
</dbReference>
<evidence type="ECO:0000256" key="1">
    <source>
        <dbReference type="SAM" id="MobiDB-lite"/>
    </source>
</evidence>
<keyword evidence="2" id="KW-1133">Transmembrane helix</keyword>
<evidence type="ECO:0000313" key="4">
    <source>
        <dbReference type="EMBL" id="MXO56950.1"/>
    </source>
</evidence>
<keyword evidence="2" id="KW-0472">Membrane</keyword>
<dbReference type="RefSeq" id="WP_160598088.1">
    <property type="nucleotide sequence ID" value="NZ_WTYS01000001.1"/>
</dbReference>
<keyword evidence="5" id="KW-1185">Reference proteome</keyword>
<accession>A0A6I4SP87</accession>
<dbReference type="AlphaFoldDB" id="A0A6I4SP87"/>
<comment type="caution">
    <text evidence="4">The sequence shown here is derived from an EMBL/GenBank/DDBJ whole genome shotgun (WGS) entry which is preliminary data.</text>
</comment>
<feature type="domain" description="Putative Flp pilus-assembly TadG-like N-terminal" evidence="3">
    <location>
        <begin position="26"/>
        <end position="70"/>
    </location>
</feature>
<proteinExistence type="predicted"/>
<dbReference type="EMBL" id="WTYS01000001">
    <property type="protein sequence ID" value="MXO56950.1"/>
    <property type="molecule type" value="Genomic_DNA"/>
</dbReference>
<evidence type="ECO:0000313" key="5">
    <source>
        <dbReference type="Proteomes" id="UP000468943"/>
    </source>
</evidence>
<feature type="region of interest" description="Disordered" evidence="1">
    <location>
        <begin position="288"/>
        <end position="309"/>
    </location>
</feature>
<dbReference type="Gene3D" id="3.40.50.410">
    <property type="entry name" value="von Willebrand factor, type A domain"/>
    <property type="match status" value="2"/>
</dbReference>
<dbReference type="InterPro" id="IPR028087">
    <property type="entry name" value="Tad_N"/>
</dbReference>
<dbReference type="InterPro" id="IPR036465">
    <property type="entry name" value="vWFA_dom_sf"/>
</dbReference>
<name>A0A6I4SP87_9SPHN</name>